<dbReference type="Proteomes" id="UP000179807">
    <property type="component" value="Unassembled WGS sequence"/>
</dbReference>
<sequence>MEEEEYSIESQVIIAQAEYPSLEIKTENTFSIVFPDTPNNFFEIILNQDFPDSAPLLFLNHEPLVISLTTYWHPEFSFIQILQHLHLYSRATKNKNLTLSPPTKRLASPLIYGNEVRNNPMTPSKRMISVFATPRGKLDLKEEEEDFSEEEETISEATFNQKMAALKMKFRKKQIITADYIKRYNKLKKKKVIRESADDDTTF</sequence>
<dbReference type="RefSeq" id="XP_068354470.1">
    <property type="nucleotide sequence ID" value="XM_068493752.1"/>
</dbReference>
<reference evidence="1" key="1">
    <citation type="submission" date="2016-10" db="EMBL/GenBank/DDBJ databases">
        <authorList>
            <person name="Benchimol M."/>
            <person name="Almeida L.G."/>
            <person name="Vasconcelos A.T."/>
            <person name="Perreira-Neves A."/>
            <person name="Rosa I.A."/>
            <person name="Tasca T."/>
            <person name="Bogo M.R."/>
            <person name="de Souza W."/>
        </authorList>
    </citation>
    <scope>NUCLEOTIDE SEQUENCE [LARGE SCALE GENOMIC DNA]</scope>
    <source>
        <strain evidence="1">K</strain>
    </source>
</reference>
<accession>A0A1J4JUY0</accession>
<dbReference type="EMBL" id="MLAK01000915">
    <property type="protein sequence ID" value="OHT01334.1"/>
    <property type="molecule type" value="Genomic_DNA"/>
</dbReference>
<keyword evidence="2" id="KW-1185">Reference proteome</keyword>
<evidence type="ECO:0000313" key="1">
    <source>
        <dbReference type="EMBL" id="OHT01334.1"/>
    </source>
</evidence>
<dbReference type="AlphaFoldDB" id="A0A1J4JUY0"/>
<organism evidence="1 2">
    <name type="scientific">Tritrichomonas foetus</name>
    <dbReference type="NCBI Taxonomy" id="1144522"/>
    <lineage>
        <taxon>Eukaryota</taxon>
        <taxon>Metamonada</taxon>
        <taxon>Parabasalia</taxon>
        <taxon>Tritrichomonadida</taxon>
        <taxon>Tritrichomonadidae</taxon>
        <taxon>Tritrichomonas</taxon>
    </lineage>
</organism>
<protein>
    <submittedName>
        <fullName evidence="1">Uncharacterized protein</fullName>
    </submittedName>
</protein>
<name>A0A1J4JUY0_9EUKA</name>
<proteinExistence type="predicted"/>
<evidence type="ECO:0000313" key="2">
    <source>
        <dbReference type="Proteomes" id="UP000179807"/>
    </source>
</evidence>
<dbReference type="GeneID" id="94828456"/>
<dbReference type="VEuPathDB" id="TrichDB:TRFO_07559"/>
<gene>
    <name evidence="1" type="ORF">TRFO_07559</name>
</gene>
<comment type="caution">
    <text evidence="1">The sequence shown here is derived from an EMBL/GenBank/DDBJ whole genome shotgun (WGS) entry which is preliminary data.</text>
</comment>